<sequence length="367" mass="40724">MVTEKKSNSKSRMSVSKLKEQYAVVTETVDNLRYGLIQRHFQLLDTNGSLLLFLTNYLSWFMISSFKICFAFSVIVNHGSGQVHGSAKTFSGETRSNGFNLLSYSSRTHRKVAKYTAAQRRSPVKLGATDLICCRTLQGLTGKVLSLDWTPESNCIVSASQDVFVISSILARPLIRTELCQFQECAVETMFTFHAEDAHLITSSGDQTCVKWNVTTSIKTYVFGGEFQSGHIADVLSMDKVYWNAAKLMALYTYCAPFTPVSQSANQTQLDSCDTTARLWDTRAANRAVQTLHGHKGDVNTVKFFPDGYRLGTGSGMNMQVVLDSGELKDSHMNHRSCLEMLADGSALCTGSWDSNHKAFGEQMRVV</sequence>
<dbReference type="SUPFAM" id="SSF50978">
    <property type="entry name" value="WD40 repeat-like"/>
    <property type="match status" value="1"/>
</dbReference>
<comment type="caution">
    <text evidence="1">The sequence shown here is derived from an EMBL/GenBank/DDBJ whole genome shotgun (WGS) entry which is preliminary data.</text>
</comment>
<protein>
    <submittedName>
        <fullName evidence="1">Uncharacterized protein</fullName>
    </submittedName>
</protein>
<keyword evidence="2" id="KW-1185">Reference proteome</keyword>
<organism evidence="1 2">
    <name type="scientific">Eruca vesicaria subsp. sativa</name>
    <name type="common">Garden rocket</name>
    <name type="synonym">Eruca sativa</name>
    <dbReference type="NCBI Taxonomy" id="29727"/>
    <lineage>
        <taxon>Eukaryota</taxon>
        <taxon>Viridiplantae</taxon>
        <taxon>Streptophyta</taxon>
        <taxon>Embryophyta</taxon>
        <taxon>Tracheophyta</taxon>
        <taxon>Spermatophyta</taxon>
        <taxon>Magnoliopsida</taxon>
        <taxon>eudicotyledons</taxon>
        <taxon>Gunneridae</taxon>
        <taxon>Pentapetalae</taxon>
        <taxon>rosids</taxon>
        <taxon>malvids</taxon>
        <taxon>Brassicales</taxon>
        <taxon>Brassicaceae</taxon>
        <taxon>Brassiceae</taxon>
        <taxon>Eruca</taxon>
    </lineage>
</organism>
<evidence type="ECO:0000313" key="1">
    <source>
        <dbReference type="EMBL" id="CAH8320246.1"/>
    </source>
</evidence>
<proteinExistence type="predicted"/>
<accession>A0ABC8JIS2</accession>
<dbReference type="PANTHER" id="PTHR19850">
    <property type="entry name" value="GUANINE NUCLEOTIDE-BINDING PROTEIN BETA G PROTEIN BETA"/>
    <property type="match status" value="1"/>
</dbReference>
<dbReference type="SMART" id="SM00320">
    <property type="entry name" value="WD40"/>
    <property type="match status" value="4"/>
</dbReference>
<name>A0ABC8JIS2_ERUVS</name>
<dbReference type="EMBL" id="CAKOAT010090933">
    <property type="protein sequence ID" value="CAH8320246.1"/>
    <property type="molecule type" value="Genomic_DNA"/>
</dbReference>
<dbReference type="InterPro" id="IPR001680">
    <property type="entry name" value="WD40_rpt"/>
</dbReference>
<dbReference type="InterPro" id="IPR036322">
    <property type="entry name" value="WD40_repeat_dom_sf"/>
</dbReference>
<dbReference type="InterPro" id="IPR016346">
    <property type="entry name" value="G-protein_beta_1-5"/>
</dbReference>
<dbReference type="InterPro" id="IPR015943">
    <property type="entry name" value="WD40/YVTN_repeat-like_dom_sf"/>
</dbReference>
<dbReference type="Pfam" id="PF00400">
    <property type="entry name" value="WD40"/>
    <property type="match status" value="2"/>
</dbReference>
<gene>
    <name evidence="1" type="ORF">ERUC_LOCUS8797</name>
</gene>
<reference evidence="1 2" key="1">
    <citation type="submission" date="2022-03" db="EMBL/GenBank/DDBJ databases">
        <authorList>
            <person name="Macdonald S."/>
            <person name="Ahmed S."/>
            <person name="Newling K."/>
        </authorList>
    </citation>
    <scope>NUCLEOTIDE SEQUENCE [LARGE SCALE GENOMIC DNA]</scope>
</reference>
<evidence type="ECO:0000313" key="2">
    <source>
        <dbReference type="Proteomes" id="UP001642260"/>
    </source>
</evidence>
<dbReference type="AlphaFoldDB" id="A0ABC8JIS2"/>
<dbReference type="Proteomes" id="UP001642260">
    <property type="component" value="Unassembled WGS sequence"/>
</dbReference>
<dbReference type="Gene3D" id="2.130.10.10">
    <property type="entry name" value="YVTN repeat-like/Quinoprotein amine dehydrogenase"/>
    <property type="match status" value="1"/>
</dbReference>